<accession>A0A9P6GIJ6</accession>
<organism evidence="2 3">
    <name type="scientific">Paraphaeosphaeria minitans</name>
    <dbReference type="NCBI Taxonomy" id="565426"/>
    <lineage>
        <taxon>Eukaryota</taxon>
        <taxon>Fungi</taxon>
        <taxon>Dikarya</taxon>
        <taxon>Ascomycota</taxon>
        <taxon>Pezizomycotina</taxon>
        <taxon>Dothideomycetes</taxon>
        <taxon>Pleosporomycetidae</taxon>
        <taxon>Pleosporales</taxon>
        <taxon>Massarineae</taxon>
        <taxon>Didymosphaeriaceae</taxon>
        <taxon>Paraphaeosphaeria</taxon>
    </lineage>
</organism>
<reference evidence="2" key="1">
    <citation type="journal article" date="2020" name="Mol. Plant Microbe Interact.">
        <title>Genome Sequence of the Biocontrol Agent Coniothyrium minitans strain Conio (IMI 134523).</title>
        <authorList>
            <person name="Patel D."/>
            <person name="Shittu T.A."/>
            <person name="Baroncelli R."/>
            <person name="Muthumeenakshi S."/>
            <person name="Osborne T.H."/>
            <person name="Janganan T.K."/>
            <person name="Sreenivasaprasad S."/>
        </authorList>
    </citation>
    <scope>NUCLEOTIDE SEQUENCE</scope>
    <source>
        <strain evidence="2">Conio</strain>
    </source>
</reference>
<sequence>MLLPAKGRRPAASGVGSGRWWQRGSAPQRSAQISFLRLAGLGEVRAGCCHRLDTWTFEVVQSGSWAWLEWNAVSVAVRFCCVDWSADVLLGGPECSLRTDDSVRRHDSIGRRFDIYLESSGVHAKLSWREQDSRHLSFREPSPLSLESIAQRQSSRDTHREPVHPDFERVVYLLHSTLIIPLPSVEHASILYSTAHVGLAKRTVAMAFITFPLRQKATSDYTVPKPAMHGIRSYICRRGVGLPHPISISQMHGSLAQAALPRGYGVHGACYRHASLSRSSPRRYQTYGINDTGATYSARSSHPSYAYIADGVRLAVGTVRMHRAGHSNAVLAAFGSHHGLGFRIAENMQSRRSSTSKVRWVECATTGDWTLIFTCLSGFGVHPRRRFSATISVATTDSSNLDGGQALLQRAGIAPGAKLQRQGTEAPEPSDGHGEAYAYYRREAGPLDGSRHACLQLQPTYIGIAPLPLASCYRKIL</sequence>
<feature type="region of interest" description="Disordered" evidence="1">
    <location>
        <begin position="1"/>
        <end position="23"/>
    </location>
</feature>
<dbReference type="EMBL" id="WJXW01000006">
    <property type="protein sequence ID" value="KAF9735630.1"/>
    <property type="molecule type" value="Genomic_DNA"/>
</dbReference>
<keyword evidence="3" id="KW-1185">Reference proteome</keyword>
<dbReference type="AlphaFoldDB" id="A0A9P6GIJ6"/>
<name>A0A9P6GIJ6_9PLEO</name>
<gene>
    <name evidence="2" type="ORF">PMIN01_07035</name>
</gene>
<dbReference type="OrthoDB" id="10642302at2759"/>
<evidence type="ECO:0000313" key="3">
    <source>
        <dbReference type="Proteomes" id="UP000756921"/>
    </source>
</evidence>
<evidence type="ECO:0000313" key="2">
    <source>
        <dbReference type="EMBL" id="KAF9735630.1"/>
    </source>
</evidence>
<dbReference type="Proteomes" id="UP000756921">
    <property type="component" value="Unassembled WGS sequence"/>
</dbReference>
<proteinExistence type="predicted"/>
<evidence type="ECO:0000256" key="1">
    <source>
        <dbReference type="SAM" id="MobiDB-lite"/>
    </source>
</evidence>
<comment type="caution">
    <text evidence="2">The sequence shown here is derived from an EMBL/GenBank/DDBJ whole genome shotgun (WGS) entry which is preliminary data.</text>
</comment>
<protein>
    <submittedName>
        <fullName evidence="2">Uncharacterized protein</fullName>
    </submittedName>
</protein>